<evidence type="ECO:0000313" key="7">
    <source>
        <dbReference type="Proteomes" id="UP001187192"/>
    </source>
</evidence>
<dbReference type="InterPro" id="IPR023393">
    <property type="entry name" value="START-like_dom_sf"/>
</dbReference>
<dbReference type="GO" id="GO:0005634">
    <property type="term" value="C:nucleus"/>
    <property type="evidence" value="ECO:0007669"/>
    <property type="project" value="TreeGrafter"/>
</dbReference>
<dbReference type="GO" id="GO:0005737">
    <property type="term" value="C:cytoplasm"/>
    <property type="evidence" value="ECO:0007669"/>
    <property type="project" value="TreeGrafter"/>
</dbReference>
<protein>
    <recommendedName>
        <fullName evidence="5">Bet v I/Major latex protein domain-containing protein</fullName>
    </recommendedName>
</protein>
<keyword evidence="3 4" id="KW-0568">Pathogenesis-related protein</keyword>
<keyword evidence="2 4" id="KW-0611">Plant defense</keyword>
<dbReference type="SMART" id="SM01037">
    <property type="entry name" value="Bet_v_1"/>
    <property type="match status" value="1"/>
</dbReference>
<comment type="similarity">
    <text evidence="1 4">Belongs to the BetVI family.</text>
</comment>
<name>A0AA88J5W2_FICCA</name>
<dbReference type="GO" id="GO:0009738">
    <property type="term" value="P:abscisic acid-activated signaling pathway"/>
    <property type="evidence" value="ECO:0007669"/>
    <property type="project" value="InterPro"/>
</dbReference>
<dbReference type="AlphaFoldDB" id="A0AA88J5W2"/>
<sequence length="161" mass="17757">MGVFTYETEFTSTIPPARLFKAFVLDGDNLIPKIAPQAIQSTEILEGDGTGHGTIKKITFGQGSQFSYVKHKIDSIDKDNFTYCYSIIEGDVLSGKLEKISYETKFVASPDGGSIIKSTSNYHPIGDVEIKEEHVKEGKEKASVLFKLVEGYLHANPDAYN</sequence>
<gene>
    <name evidence="6" type="ORF">TIFTF001_032512</name>
</gene>
<reference evidence="6" key="1">
    <citation type="submission" date="2023-07" db="EMBL/GenBank/DDBJ databases">
        <title>draft genome sequence of fig (Ficus carica).</title>
        <authorList>
            <person name="Takahashi T."/>
            <person name="Nishimura K."/>
        </authorList>
    </citation>
    <scope>NUCLEOTIDE SEQUENCE</scope>
</reference>
<evidence type="ECO:0000256" key="2">
    <source>
        <dbReference type="ARBA" id="ARBA00022821"/>
    </source>
</evidence>
<dbReference type="Pfam" id="PF00407">
    <property type="entry name" value="Bet_v_1"/>
    <property type="match status" value="1"/>
</dbReference>
<dbReference type="InterPro" id="IPR024949">
    <property type="entry name" value="Bet_v_I_allergen"/>
</dbReference>
<dbReference type="EMBL" id="BTGU01000149">
    <property type="protein sequence ID" value="GMN63424.1"/>
    <property type="molecule type" value="Genomic_DNA"/>
</dbReference>
<dbReference type="InterPro" id="IPR050279">
    <property type="entry name" value="Plant_def-hormone_signal"/>
</dbReference>
<dbReference type="PROSITE" id="PS00451">
    <property type="entry name" value="PATHOGENESIS_BETVI"/>
    <property type="match status" value="1"/>
</dbReference>
<dbReference type="FunFam" id="3.30.530.20:FF:000007">
    <property type="entry name" value="Major pollen allergen Bet v 1-A"/>
    <property type="match status" value="1"/>
</dbReference>
<dbReference type="Gene3D" id="3.30.530.20">
    <property type="match status" value="1"/>
</dbReference>
<evidence type="ECO:0000259" key="5">
    <source>
        <dbReference type="SMART" id="SM01037"/>
    </source>
</evidence>
<comment type="caution">
    <text evidence="6">The sequence shown here is derived from an EMBL/GenBank/DDBJ whole genome shotgun (WGS) entry which is preliminary data.</text>
</comment>
<dbReference type="CDD" id="cd07816">
    <property type="entry name" value="Bet_v1-like"/>
    <property type="match status" value="1"/>
</dbReference>
<dbReference type="GO" id="GO:0006952">
    <property type="term" value="P:defense response"/>
    <property type="evidence" value="ECO:0007669"/>
    <property type="project" value="UniProtKB-KW"/>
</dbReference>
<dbReference type="PRINTS" id="PR00634">
    <property type="entry name" value="BETALLERGEN"/>
</dbReference>
<feature type="domain" description="Bet v I/Major latex protein" evidence="5">
    <location>
        <begin position="1"/>
        <end position="156"/>
    </location>
</feature>
<dbReference type="InterPro" id="IPR000916">
    <property type="entry name" value="Bet_v_I/MLP"/>
</dbReference>
<evidence type="ECO:0000256" key="4">
    <source>
        <dbReference type="RuleBase" id="RU000409"/>
    </source>
</evidence>
<dbReference type="GO" id="GO:0038023">
    <property type="term" value="F:signaling receptor activity"/>
    <property type="evidence" value="ECO:0007669"/>
    <property type="project" value="InterPro"/>
</dbReference>
<dbReference type="PANTHER" id="PTHR31213">
    <property type="entry name" value="OS08G0374000 PROTEIN-RELATED"/>
    <property type="match status" value="1"/>
</dbReference>
<dbReference type="GO" id="GO:0010427">
    <property type="term" value="F:abscisic acid binding"/>
    <property type="evidence" value="ECO:0007669"/>
    <property type="project" value="InterPro"/>
</dbReference>
<dbReference type="SUPFAM" id="SSF55961">
    <property type="entry name" value="Bet v1-like"/>
    <property type="match status" value="1"/>
</dbReference>
<dbReference type="GO" id="GO:0004864">
    <property type="term" value="F:protein phosphatase inhibitor activity"/>
    <property type="evidence" value="ECO:0007669"/>
    <property type="project" value="InterPro"/>
</dbReference>
<organism evidence="6 7">
    <name type="scientific">Ficus carica</name>
    <name type="common">Common fig</name>
    <dbReference type="NCBI Taxonomy" id="3494"/>
    <lineage>
        <taxon>Eukaryota</taxon>
        <taxon>Viridiplantae</taxon>
        <taxon>Streptophyta</taxon>
        <taxon>Embryophyta</taxon>
        <taxon>Tracheophyta</taxon>
        <taxon>Spermatophyta</taxon>
        <taxon>Magnoliopsida</taxon>
        <taxon>eudicotyledons</taxon>
        <taxon>Gunneridae</taxon>
        <taxon>Pentapetalae</taxon>
        <taxon>rosids</taxon>
        <taxon>fabids</taxon>
        <taxon>Rosales</taxon>
        <taxon>Moraceae</taxon>
        <taxon>Ficeae</taxon>
        <taxon>Ficus</taxon>
    </lineage>
</organism>
<evidence type="ECO:0000313" key="6">
    <source>
        <dbReference type="EMBL" id="GMN63424.1"/>
    </source>
</evidence>
<dbReference type="PANTHER" id="PTHR31213:SF55">
    <property type="entry name" value="STRESS-INDUCED PROTEIN SAM22"/>
    <property type="match status" value="1"/>
</dbReference>
<evidence type="ECO:0000256" key="1">
    <source>
        <dbReference type="ARBA" id="ARBA00009744"/>
    </source>
</evidence>
<dbReference type="Proteomes" id="UP001187192">
    <property type="component" value="Unassembled WGS sequence"/>
</dbReference>
<accession>A0AA88J5W2</accession>
<evidence type="ECO:0000256" key="3">
    <source>
        <dbReference type="ARBA" id="ARBA00023265"/>
    </source>
</evidence>
<keyword evidence="7" id="KW-1185">Reference proteome</keyword>
<proteinExistence type="inferred from homology"/>